<dbReference type="PANTHER" id="PTHR33546">
    <property type="entry name" value="LARGE, MULTIFUNCTIONAL SECRETED PROTEIN-RELATED"/>
    <property type="match status" value="1"/>
</dbReference>
<keyword evidence="7" id="KW-1185">Reference proteome</keyword>
<evidence type="ECO:0000256" key="1">
    <source>
        <dbReference type="ARBA" id="ARBA00022617"/>
    </source>
</evidence>
<organism evidence="6 7">
    <name type="scientific">Planctomyces bekefii</name>
    <dbReference type="NCBI Taxonomy" id="1653850"/>
    <lineage>
        <taxon>Bacteria</taxon>
        <taxon>Pseudomonadati</taxon>
        <taxon>Planctomycetota</taxon>
        <taxon>Planctomycetia</taxon>
        <taxon>Planctomycetales</taxon>
        <taxon>Planctomycetaceae</taxon>
        <taxon>Planctomyces</taxon>
    </lineage>
</organism>
<dbReference type="InterPro" id="IPR013427">
    <property type="entry name" value="Haem-bd_dom_put"/>
</dbReference>
<dbReference type="GO" id="GO:0046872">
    <property type="term" value="F:metal ion binding"/>
    <property type="evidence" value="ECO:0007669"/>
    <property type="project" value="UniProtKB-KW"/>
</dbReference>
<dbReference type="SUPFAM" id="SSF46626">
    <property type="entry name" value="Cytochrome c"/>
    <property type="match status" value="1"/>
</dbReference>
<comment type="caution">
    <text evidence="6">The sequence shown here is derived from an EMBL/GenBank/DDBJ whole genome shotgun (WGS) entry which is preliminary data.</text>
</comment>
<gene>
    <name evidence="6" type="ORF">E3A20_08710</name>
</gene>
<evidence type="ECO:0000256" key="3">
    <source>
        <dbReference type="ARBA" id="ARBA00023004"/>
    </source>
</evidence>
<accession>A0A5C6M7S5</accession>
<evidence type="ECO:0000313" key="7">
    <source>
        <dbReference type="Proteomes" id="UP000321083"/>
    </source>
</evidence>
<dbReference type="InterPro" id="IPR036909">
    <property type="entry name" value="Cyt_c-like_dom_sf"/>
</dbReference>
<feature type="domain" description="Cytochrome c" evidence="5">
    <location>
        <begin position="232"/>
        <end position="364"/>
    </location>
</feature>
<dbReference type="Proteomes" id="UP000321083">
    <property type="component" value="Unassembled WGS sequence"/>
</dbReference>
<reference evidence="6 7" key="1">
    <citation type="submission" date="2019-08" db="EMBL/GenBank/DDBJ databases">
        <title>100 year-old enigma solved: identification of Planctomyces bekefii, the type genus and species of the phylum Planctomycetes.</title>
        <authorList>
            <person name="Svetlana D.N."/>
            <person name="Overmann J."/>
        </authorList>
    </citation>
    <scope>NUCLEOTIDE SEQUENCE [LARGE SCALE GENOMIC DNA]</scope>
    <source>
        <strain evidence="6">Phe10_nw2017</strain>
    </source>
</reference>
<sequence>MVGLLGRVQTAGEQSLILEEMLASFEGRVGLAMPEEWKSAYEVLQKSDQQAVRDRADQVAVLFGDQRVFSVLRRLLADERAEPARRRRALDVLVRGQDRDSAEVFLSAAVLDQADLQGPAIRALAAIGSEKTPQILLQRYAQLPSAAKADVIGTLVARPAWTKLLLLAIGAGQVPSGDLYAYHVRQILAFRNSELNDLLKQNWGEIREAAADRQAQLADWKKQLGSRVLAKASTGNGRRVFAKTCQNCHKLFGTGGEIGPDITGSNRANLDYILENILDPSAVVGRDYQVTVLALSDGRVVQGLLRKETDSALTIQTINDAVVVPKAEIEERSLSNISMMPERQLDSLTKDEVRDLIAYLASPTQVAFSGPKAPIDPQTKKVPGAQEGEALKIVEKTGGNAVSQPMGGFAADRWSGSDHLWWTGGRPGDRLGLEVRAAAAGLYDVEIVLTKARDYGVVRLQLDQVVLDPQLDLYNTPEVITTGVLTYRGVQLAEGAHRLSVEIVGSNPAAVKNHMVGVDYVRLVPAEPAPAVRPQ</sequence>
<evidence type="ECO:0000313" key="6">
    <source>
        <dbReference type="EMBL" id="TWW10002.1"/>
    </source>
</evidence>
<protein>
    <recommendedName>
        <fullName evidence="5">Cytochrome c domain-containing protein</fullName>
    </recommendedName>
</protein>
<dbReference type="Gene3D" id="1.10.760.10">
    <property type="entry name" value="Cytochrome c-like domain"/>
    <property type="match status" value="1"/>
</dbReference>
<dbReference type="EMBL" id="SRHE01000129">
    <property type="protein sequence ID" value="TWW10002.1"/>
    <property type="molecule type" value="Genomic_DNA"/>
</dbReference>
<dbReference type="GO" id="GO:0020037">
    <property type="term" value="F:heme binding"/>
    <property type="evidence" value="ECO:0007669"/>
    <property type="project" value="InterPro"/>
</dbReference>
<keyword evidence="3 4" id="KW-0408">Iron</keyword>
<dbReference type="NCBIfam" id="TIGR02603">
    <property type="entry name" value="CxxCH_TIGR02603"/>
    <property type="match status" value="1"/>
</dbReference>
<evidence type="ECO:0000256" key="2">
    <source>
        <dbReference type="ARBA" id="ARBA00022723"/>
    </source>
</evidence>
<name>A0A5C6M7S5_9PLAN</name>
<proteinExistence type="predicted"/>
<evidence type="ECO:0000259" key="5">
    <source>
        <dbReference type="PROSITE" id="PS51007"/>
    </source>
</evidence>
<dbReference type="PANTHER" id="PTHR33546:SF1">
    <property type="entry name" value="LARGE, MULTIFUNCTIONAL SECRETED PROTEIN"/>
    <property type="match status" value="1"/>
</dbReference>
<reference evidence="6 7" key="2">
    <citation type="submission" date="2019-08" db="EMBL/GenBank/DDBJ databases">
        <authorList>
            <person name="Henke P."/>
        </authorList>
    </citation>
    <scope>NUCLEOTIDE SEQUENCE [LARGE SCALE GENOMIC DNA]</scope>
    <source>
        <strain evidence="6">Phe10_nw2017</strain>
    </source>
</reference>
<dbReference type="AlphaFoldDB" id="A0A5C6M7S5"/>
<keyword evidence="1 4" id="KW-0349">Heme</keyword>
<dbReference type="PROSITE" id="PS51007">
    <property type="entry name" value="CYTC"/>
    <property type="match status" value="1"/>
</dbReference>
<dbReference type="Gene3D" id="2.60.120.260">
    <property type="entry name" value="Galactose-binding domain-like"/>
    <property type="match status" value="1"/>
</dbReference>
<evidence type="ECO:0000256" key="4">
    <source>
        <dbReference type="PROSITE-ProRule" id="PRU00433"/>
    </source>
</evidence>
<dbReference type="GO" id="GO:0009055">
    <property type="term" value="F:electron transfer activity"/>
    <property type="evidence" value="ECO:0007669"/>
    <property type="project" value="InterPro"/>
</dbReference>
<keyword evidence="2 4" id="KW-0479">Metal-binding</keyword>
<dbReference type="InterPro" id="IPR009056">
    <property type="entry name" value="Cyt_c-like_dom"/>
</dbReference>